<proteinExistence type="predicted"/>
<evidence type="ECO:0000313" key="2">
    <source>
        <dbReference type="Proteomes" id="UP001062846"/>
    </source>
</evidence>
<comment type="caution">
    <text evidence="1">The sequence shown here is derived from an EMBL/GenBank/DDBJ whole genome shotgun (WGS) entry which is preliminary data.</text>
</comment>
<keyword evidence="2" id="KW-1185">Reference proteome</keyword>
<sequence length="100" mass="11117">MVQKDFNIADEAGGTGKEIIKNYDAVVTDGTLEIRFYWAGKGTTGFPVRRVYGPLISAISVHSLDKLNGTPLDFNSLCFHPASWYSLDERISNPRRHNGT</sequence>
<protein>
    <submittedName>
        <fullName evidence="1">Uncharacterized protein</fullName>
    </submittedName>
</protein>
<dbReference type="EMBL" id="CM046391">
    <property type="protein sequence ID" value="KAI8558814.1"/>
    <property type="molecule type" value="Genomic_DNA"/>
</dbReference>
<evidence type="ECO:0000313" key="1">
    <source>
        <dbReference type="EMBL" id="KAI8558814.1"/>
    </source>
</evidence>
<accession>A0ACC0P0Y6</accession>
<dbReference type="Proteomes" id="UP001062846">
    <property type="component" value="Chromosome 4"/>
</dbReference>
<gene>
    <name evidence="1" type="ORF">RHMOL_Rhmol04G0125600</name>
</gene>
<name>A0ACC0P0Y6_RHOML</name>
<organism evidence="1 2">
    <name type="scientific">Rhododendron molle</name>
    <name type="common">Chinese azalea</name>
    <name type="synonym">Azalea mollis</name>
    <dbReference type="NCBI Taxonomy" id="49168"/>
    <lineage>
        <taxon>Eukaryota</taxon>
        <taxon>Viridiplantae</taxon>
        <taxon>Streptophyta</taxon>
        <taxon>Embryophyta</taxon>
        <taxon>Tracheophyta</taxon>
        <taxon>Spermatophyta</taxon>
        <taxon>Magnoliopsida</taxon>
        <taxon>eudicotyledons</taxon>
        <taxon>Gunneridae</taxon>
        <taxon>Pentapetalae</taxon>
        <taxon>asterids</taxon>
        <taxon>Ericales</taxon>
        <taxon>Ericaceae</taxon>
        <taxon>Ericoideae</taxon>
        <taxon>Rhodoreae</taxon>
        <taxon>Rhododendron</taxon>
    </lineage>
</organism>
<reference evidence="1" key="1">
    <citation type="submission" date="2022-02" db="EMBL/GenBank/DDBJ databases">
        <title>Plant Genome Project.</title>
        <authorList>
            <person name="Zhang R.-G."/>
        </authorList>
    </citation>
    <scope>NUCLEOTIDE SEQUENCE</scope>
    <source>
        <strain evidence="1">AT1</strain>
    </source>
</reference>